<sequence>MALNNPFGSPSRRDRLGLFISRRDIMETDITILTNAQTHDGDSAFMSKTHVCTADGWATQPYDRALTFDAVVETIHDIEHLSELLTLLEGAPHACIVRGQPIGATHHIRRLLHDNERCSATLRANPAGLRWVMLDFDKVPVGSLALADSDARLSYLVSLLPAEFDDVSYHYQWSSSAGVRGWDTLSCHLWFMLDVPWLCGDLHARFETGDFRDIEVDSAPFVANQVHYTAAPVFIGGVDPIDESRSGLVRRANETVRLSRWVKPVSSPPPPSCHLPPRPSGAAFEDLLAEIGPNYHRPILRAAAHYAAVTPGREYDANYLRDRLCEAIQMGIQGKNRKSDYLNRSYLDRVIRGAEFKFGRAF</sequence>
<evidence type="ECO:0000313" key="2">
    <source>
        <dbReference type="Proteomes" id="UP001595681"/>
    </source>
</evidence>
<dbReference type="RefSeq" id="WP_380796195.1">
    <property type="nucleotide sequence ID" value="NZ_JBHRVU010000004.1"/>
</dbReference>
<reference evidence="2" key="1">
    <citation type="journal article" date="2019" name="Int. J. Syst. Evol. Microbiol.">
        <title>The Global Catalogue of Microorganisms (GCM) 10K type strain sequencing project: providing services to taxonomists for standard genome sequencing and annotation.</title>
        <authorList>
            <consortium name="The Broad Institute Genomics Platform"/>
            <consortium name="The Broad Institute Genome Sequencing Center for Infectious Disease"/>
            <person name="Wu L."/>
            <person name="Ma J."/>
        </authorList>
    </citation>
    <scope>NUCLEOTIDE SEQUENCE [LARGE SCALE GENOMIC DNA]</scope>
    <source>
        <strain evidence="2">CCM 7491</strain>
    </source>
</reference>
<dbReference type="EMBL" id="JBHRVU010000004">
    <property type="protein sequence ID" value="MFC3442160.1"/>
    <property type="molecule type" value="Genomic_DNA"/>
</dbReference>
<evidence type="ECO:0008006" key="3">
    <source>
        <dbReference type="Google" id="ProtNLM"/>
    </source>
</evidence>
<comment type="caution">
    <text evidence="1">The sequence shown here is derived from an EMBL/GenBank/DDBJ whole genome shotgun (WGS) entry which is preliminary data.</text>
</comment>
<dbReference type="Proteomes" id="UP001595681">
    <property type="component" value="Unassembled WGS sequence"/>
</dbReference>
<evidence type="ECO:0000313" key="1">
    <source>
        <dbReference type="EMBL" id="MFC3442160.1"/>
    </source>
</evidence>
<accession>A0ABV7NID8</accession>
<gene>
    <name evidence="1" type="ORF">ACFOKF_13365</name>
</gene>
<protein>
    <recommendedName>
        <fullName evidence="3">DUF4123 domain-containing protein</fullName>
    </recommendedName>
</protein>
<name>A0ABV7NID8_9SPHN</name>
<proteinExistence type="predicted"/>
<keyword evidence="2" id="KW-1185">Reference proteome</keyword>
<organism evidence="1 2">
    <name type="scientific">Sphingobium rhizovicinum</name>
    <dbReference type="NCBI Taxonomy" id="432308"/>
    <lineage>
        <taxon>Bacteria</taxon>
        <taxon>Pseudomonadati</taxon>
        <taxon>Pseudomonadota</taxon>
        <taxon>Alphaproteobacteria</taxon>
        <taxon>Sphingomonadales</taxon>
        <taxon>Sphingomonadaceae</taxon>
        <taxon>Sphingobium</taxon>
    </lineage>
</organism>